<feature type="compositionally biased region" description="Low complexity" evidence="1">
    <location>
        <begin position="1"/>
        <end position="16"/>
    </location>
</feature>
<dbReference type="Proteomes" id="UP001159405">
    <property type="component" value="Unassembled WGS sequence"/>
</dbReference>
<sequence>MIGKLLQRLSKQQSSSNYSRQKNSLEKELASFLSSLSSPSLAFLVWKDRNGKTLVHLRDCVWFVHTQVYSTLVAVPATLLLEQWTPLIGKLRSTFATQGKGFRLAASSRGG</sequence>
<comment type="caution">
    <text evidence="3">The sequence shown here is derived from an EMBL/GenBank/DDBJ whole genome shotgun (WGS) entry which is preliminary data.</text>
</comment>
<feature type="region of interest" description="Disordered" evidence="1">
    <location>
        <begin position="1"/>
        <end position="21"/>
    </location>
</feature>
<feature type="domain" description="ALOG" evidence="2">
    <location>
        <begin position="40"/>
        <end position="100"/>
    </location>
</feature>
<evidence type="ECO:0000313" key="3">
    <source>
        <dbReference type="EMBL" id="CAH3170318.1"/>
    </source>
</evidence>
<dbReference type="Pfam" id="PF04852">
    <property type="entry name" value="ALOG_dom"/>
    <property type="match status" value="1"/>
</dbReference>
<name>A0ABN8QXL9_9CNID</name>
<evidence type="ECO:0000256" key="1">
    <source>
        <dbReference type="SAM" id="MobiDB-lite"/>
    </source>
</evidence>
<dbReference type="InterPro" id="IPR006936">
    <property type="entry name" value="ALOG_dom"/>
</dbReference>
<protein>
    <recommendedName>
        <fullName evidence="2">ALOG domain-containing protein</fullName>
    </recommendedName>
</protein>
<gene>
    <name evidence="3" type="ORF">PLOB_00010603</name>
</gene>
<keyword evidence="4" id="KW-1185">Reference proteome</keyword>
<reference evidence="3 4" key="1">
    <citation type="submission" date="2022-05" db="EMBL/GenBank/DDBJ databases">
        <authorList>
            <consortium name="Genoscope - CEA"/>
            <person name="William W."/>
        </authorList>
    </citation>
    <scope>NUCLEOTIDE SEQUENCE [LARGE SCALE GENOMIC DNA]</scope>
</reference>
<evidence type="ECO:0000313" key="4">
    <source>
        <dbReference type="Proteomes" id="UP001159405"/>
    </source>
</evidence>
<dbReference type="EMBL" id="CALNXK010000155">
    <property type="protein sequence ID" value="CAH3170318.1"/>
    <property type="molecule type" value="Genomic_DNA"/>
</dbReference>
<proteinExistence type="predicted"/>
<accession>A0ABN8QXL9</accession>
<organism evidence="3 4">
    <name type="scientific">Porites lobata</name>
    <dbReference type="NCBI Taxonomy" id="104759"/>
    <lineage>
        <taxon>Eukaryota</taxon>
        <taxon>Metazoa</taxon>
        <taxon>Cnidaria</taxon>
        <taxon>Anthozoa</taxon>
        <taxon>Hexacorallia</taxon>
        <taxon>Scleractinia</taxon>
        <taxon>Fungiina</taxon>
        <taxon>Poritidae</taxon>
        <taxon>Porites</taxon>
    </lineage>
</organism>
<evidence type="ECO:0000259" key="2">
    <source>
        <dbReference type="Pfam" id="PF04852"/>
    </source>
</evidence>